<evidence type="ECO:0000256" key="1">
    <source>
        <dbReference type="SAM" id="MobiDB-lite"/>
    </source>
</evidence>
<feature type="region of interest" description="Disordered" evidence="1">
    <location>
        <begin position="971"/>
        <end position="1001"/>
    </location>
</feature>
<feature type="region of interest" description="Disordered" evidence="1">
    <location>
        <begin position="511"/>
        <end position="537"/>
    </location>
</feature>
<feature type="region of interest" description="Disordered" evidence="1">
    <location>
        <begin position="362"/>
        <end position="489"/>
    </location>
</feature>
<evidence type="ECO:0000259" key="2">
    <source>
        <dbReference type="PROSITE" id="PS51029"/>
    </source>
</evidence>
<sequence>MTEQQNQLPDLGKLISLVRQNEILWNKAMADHNNNKWKNAAWKKIGQEWYGGASLVESARLAQTEWYRVWRKYKSEYKKLKKHIRVMPNTPFVSSFEHFDQLSFLNPIMELCVLNDGNLSIGESSIDFDGIVQYPDPIDSINAVADQAIHDFLKEETESPCFLKEETQSPANSGLNEEDEIMGPPSGSANIHITSMHMGSGQNRAMNFSFDNHLSRKRKASTDLLSGVESMLHTCANTLVDRIYEHCANSLEGIAQTHEEKVKAAVIRKSVDPEFLRTIGNLLEKDTTIQTRDRGKSYVTYPTDYVLNDTTTTTTQVEVFRAKVDRNDPIDYFKLPPDPLGPDQRPMIVRAVGPPYEVQTRTETRFSDRPVTSRPGSRVQWESETDLRSIGHGADSTLSRRSQIGSGAGQYPQIGSGVGYHQPRIGSGTSLDQRIGSGTSLNQPRIGSGTSLNQPRIGSGAEIDRPRIGSGASYNSPSPNIGYGTSPGYPLRRVGSDFDWEERRFVGPNELTSYERSRSQSPITVDPTRPSYGLRDTDTYTATILRKQWTEDRDQRIQHKDNLGRRRSPSPPSGADATTYPPRIGNGVEAKRQPRQLHHTKSHQDVFQDPKRRYDYPPDYREDFRREYTTREIQKPGIQSSFSEGYERRRRESRSPDRSYIQQDQYRTRTYSPAGERYRDAHGSRKNQYDRDPPRDHHYHRSRRHSKSPDRYRRVSPRARSETRLQQQEAEGQSYRRVQNPYRAQGPTSTSPYSTLSRPRSREDATETYDLKLYQTRDCLGNILYNLRPETPLLYGYSEDEEMAVPPYAESEDSFITNMSPRKEVTKSRYESELLRKQVENGDQQSSLQKMQNFSESTNVNPKSPKKGAAGKGLEKSIQQENRPNVLTFLPPRDQNSKSSNSKIEAHEARTFHVQPPEKASLLKSSPTIQISRSRSTSREPRRQQPHIIEEKKVIEETEIIEDTITEKTKKIPVSRNVSPPKNKTNIDKNAYKPKKTSSYKYDTSPLRVESVKENLPKQNSQSTTIPGSKPIVLPRKNENEVLKRTRSYTEIPIHREDFSKMKERSKNAPQVVKMVDSTIKDVPPRKPISMDAYLPKRTTSYTTTKNKDDSNDPPLASSTLKRDPNRVENSKSMKNGSDRLNPTRIYANIPLDLSNISELLTSSSEQVFSRAQNRSSLKSNPSESQIQENSSSTKVPIPLPRKSPTTNSAPTSPIKSLVDQEPRFSSPERIIADALLGSSSSEKAPYMSTFKPDEAISPKKSSSTDQASKFPRSPLSSINQEPTMSVPVLNDTSPRSKLAETSPIYIPRPKTVAPEEMGSKFQLSPLSSKQLIESGWLSSKSAKMDTSQIDKQEKPKILQKMENTQEIPVQKVTEQILVEREKEGYMTAQSTKLSRPKPKNPMPHPTLENEQVLTRKSESPYLNESTESMKNYFHDDTNLTSIDRPLFVPTIVQLPAPTPEIDYPLPPPPNDVVPVRRHRSPAPLLEPVIEVSEESRTSSPCSTRSVSQRSTTQDLGYDSTISSQKSIKSLPDETKITTTLKTISAKPPLPTRPMSSQSRYSQPRRITSETGIAELEYEPKRIGSLRRSSSSEENSGSSNKESSSGENVFPANATPVNPYPEAKVVAENHKLRIFGLDE</sequence>
<dbReference type="SMART" id="SM00595">
    <property type="entry name" value="MADF"/>
    <property type="match status" value="1"/>
</dbReference>
<feature type="compositionally biased region" description="Polar residues" evidence="1">
    <location>
        <begin position="660"/>
        <end position="671"/>
    </location>
</feature>
<keyword evidence="3" id="KW-1185">Reference proteome</keyword>
<feature type="compositionally biased region" description="Polar residues" evidence="1">
    <location>
        <begin position="427"/>
        <end position="456"/>
    </location>
</feature>
<feature type="region of interest" description="Disordered" evidence="1">
    <location>
        <begin position="1172"/>
        <end position="1226"/>
    </location>
</feature>
<feature type="region of interest" description="Disordered" evidence="1">
    <location>
        <begin position="1457"/>
        <end position="1623"/>
    </location>
</feature>
<feature type="compositionally biased region" description="Basic residues" evidence="1">
    <location>
        <begin position="697"/>
        <end position="706"/>
    </location>
</feature>
<evidence type="ECO:0000313" key="3">
    <source>
        <dbReference type="Proteomes" id="UP000887540"/>
    </source>
</evidence>
<feature type="compositionally biased region" description="Polar residues" evidence="1">
    <location>
        <begin position="841"/>
        <end position="862"/>
    </location>
</feature>
<feature type="region of interest" description="Disordered" evidence="1">
    <location>
        <begin position="1338"/>
        <end position="1363"/>
    </location>
</feature>
<feature type="compositionally biased region" description="Basic and acidic residues" evidence="1">
    <location>
        <begin position="602"/>
        <end position="634"/>
    </location>
</feature>
<feature type="compositionally biased region" description="Low complexity" evidence="1">
    <location>
        <begin position="1592"/>
        <end position="1608"/>
    </location>
</feature>
<feature type="compositionally biased region" description="Basic and acidic residues" evidence="1">
    <location>
        <begin position="551"/>
        <end position="564"/>
    </location>
</feature>
<protein>
    <submittedName>
        <fullName evidence="4">MADF domain-containing protein</fullName>
    </submittedName>
</protein>
<feature type="region of interest" description="Disordered" evidence="1">
    <location>
        <begin position="838"/>
        <end position="949"/>
    </location>
</feature>
<feature type="compositionally biased region" description="Polar residues" evidence="1">
    <location>
        <begin position="1338"/>
        <end position="1348"/>
    </location>
</feature>
<name>A0A914E408_9BILA</name>
<dbReference type="PROSITE" id="PS51029">
    <property type="entry name" value="MADF"/>
    <property type="match status" value="1"/>
</dbReference>
<feature type="compositionally biased region" description="Polar residues" evidence="1">
    <location>
        <begin position="1172"/>
        <end position="1195"/>
    </location>
</feature>
<feature type="compositionally biased region" description="Polar residues" evidence="1">
    <location>
        <begin position="1554"/>
        <end position="1571"/>
    </location>
</feature>
<proteinExistence type="predicted"/>
<feature type="region of interest" description="Disordered" evidence="1">
    <location>
        <begin position="1382"/>
        <end position="1423"/>
    </location>
</feature>
<feature type="compositionally biased region" description="Basic and acidic residues" evidence="1">
    <location>
        <begin position="645"/>
        <end position="657"/>
    </location>
</feature>
<dbReference type="WBParaSite" id="ACRNAN_scaffold5468.g11276.t1">
    <property type="protein sequence ID" value="ACRNAN_scaffold5468.g11276.t1"/>
    <property type="gene ID" value="ACRNAN_scaffold5468.g11276"/>
</dbReference>
<feature type="compositionally biased region" description="Basic and acidic residues" evidence="1">
    <location>
        <begin position="707"/>
        <end position="723"/>
    </location>
</feature>
<feature type="domain" description="MADF" evidence="2">
    <location>
        <begin position="13"/>
        <end position="110"/>
    </location>
</feature>
<feature type="region of interest" description="Disordered" evidence="1">
    <location>
        <begin position="551"/>
        <end position="769"/>
    </location>
</feature>
<dbReference type="Pfam" id="PF10545">
    <property type="entry name" value="MADF_DNA_bdg"/>
    <property type="match status" value="1"/>
</dbReference>
<reference evidence="4" key="1">
    <citation type="submission" date="2022-11" db="UniProtKB">
        <authorList>
            <consortium name="WormBaseParasite"/>
        </authorList>
    </citation>
    <scope>IDENTIFICATION</scope>
</reference>
<feature type="compositionally biased region" description="Polar residues" evidence="1">
    <location>
        <begin position="1275"/>
        <end position="1284"/>
    </location>
</feature>
<feature type="compositionally biased region" description="Basic and acidic residues" evidence="1">
    <location>
        <begin position="937"/>
        <end position="949"/>
    </location>
</feature>
<feature type="compositionally biased region" description="Polar residues" evidence="1">
    <location>
        <begin position="396"/>
        <end position="405"/>
    </location>
</feature>
<dbReference type="Proteomes" id="UP000887540">
    <property type="component" value="Unplaced"/>
</dbReference>
<feature type="compositionally biased region" description="Basic and acidic residues" evidence="1">
    <location>
        <begin position="676"/>
        <end position="696"/>
    </location>
</feature>
<feature type="compositionally biased region" description="Basic and acidic residues" evidence="1">
    <location>
        <begin position="1121"/>
        <end position="1132"/>
    </location>
</feature>
<feature type="region of interest" description="Disordered" evidence="1">
    <location>
        <begin position="1243"/>
        <end position="1312"/>
    </location>
</feature>
<evidence type="ECO:0000313" key="4">
    <source>
        <dbReference type="WBParaSite" id="ACRNAN_scaffold5468.g11276.t1"/>
    </source>
</evidence>
<feature type="compositionally biased region" description="Low complexity" evidence="1">
    <location>
        <begin position="925"/>
        <end position="935"/>
    </location>
</feature>
<accession>A0A914E408</accession>
<feature type="compositionally biased region" description="Low complexity" evidence="1">
    <location>
        <begin position="1503"/>
        <end position="1514"/>
    </location>
</feature>
<feature type="compositionally biased region" description="Polar residues" evidence="1">
    <location>
        <begin position="746"/>
        <end position="758"/>
    </location>
</feature>
<organism evidence="3 4">
    <name type="scientific">Acrobeloides nanus</name>
    <dbReference type="NCBI Taxonomy" id="290746"/>
    <lineage>
        <taxon>Eukaryota</taxon>
        <taxon>Metazoa</taxon>
        <taxon>Ecdysozoa</taxon>
        <taxon>Nematoda</taxon>
        <taxon>Chromadorea</taxon>
        <taxon>Rhabditida</taxon>
        <taxon>Tylenchina</taxon>
        <taxon>Cephalobomorpha</taxon>
        <taxon>Cephaloboidea</taxon>
        <taxon>Cephalobidae</taxon>
        <taxon>Acrobeloides</taxon>
    </lineage>
</organism>
<feature type="compositionally biased region" description="Polar residues" evidence="1">
    <location>
        <begin position="1204"/>
        <end position="1215"/>
    </location>
</feature>
<dbReference type="InterPro" id="IPR006578">
    <property type="entry name" value="MADF-dom"/>
</dbReference>
<feature type="region of interest" description="Disordered" evidence="1">
    <location>
        <begin position="1079"/>
        <end position="1143"/>
    </location>
</feature>